<feature type="domain" description="CCHC-type" evidence="3">
    <location>
        <begin position="377"/>
        <end position="390"/>
    </location>
</feature>
<evidence type="ECO:0000256" key="1">
    <source>
        <dbReference type="PROSITE-ProRule" id="PRU00047"/>
    </source>
</evidence>
<dbReference type="PANTHER" id="PTHR33325:SF11">
    <property type="entry name" value="COLD SHOCK DOMAIN-CONTAINING PROTEIN 4-LIKE"/>
    <property type="match status" value="1"/>
</dbReference>
<reference evidence="4" key="2">
    <citation type="submission" date="2006-06" db="EMBL/GenBank/DDBJ databases">
        <authorList>
            <person name="Buell R."/>
            <person name="Wing R.A."/>
            <person name="McCombie W.A."/>
            <person name="Ouyang S."/>
        </authorList>
    </citation>
    <scope>NUCLEOTIDE SEQUENCE</scope>
</reference>
<dbReference type="Gene3D" id="4.10.60.10">
    <property type="entry name" value="Zinc finger, CCHC-type"/>
    <property type="match status" value="1"/>
</dbReference>
<keyword evidence="1" id="KW-0863">Zinc-finger</keyword>
<gene>
    <name evidence="4" type="ordered locus">LOC_Os03g33100</name>
</gene>
<dbReference type="GO" id="GO:0003676">
    <property type="term" value="F:nucleic acid binding"/>
    <property type="evidence" value="ECO:0007669"/>
    <property type="project" value="InterPro"/>
</dbReference>
<feature type="region of interest" description="Disordered" evidence="2">
    <location>
        <begin position="324"/>
        <end position="378"/>
    </location>
</feature>
<dbReference type="CDD" id="cd09272">
    <property type="entry name" value="RNase_HI_RT_Ty1"/>
    <property type="match status" value="1"/>
</dbReference>
<dbReference type="InterPro" id="IPR036875">
    <property type="entry name" value="Znf_CCHC_sf"/>
</dbReference>
<keyword evidence="1" id="KW-0862">Zinc</keyword>
<protein>
    <submittedName>
        <fullName evidence="4">Retrotransposon protein, putative, Ty1-copia subclass</fullName>
    </submittedName>
</protein>
<dbReference type="GO" id="GO:0008270">
    <property type="term" value="F:zinc ion binding"/>
    <property type="evidence" value="ECO:0007669"/>
    <property type="project" value="UniProtKB-KW"/>
</dbReference>
<feature type="compositionally biased region" description="Basic residues" evidence="2">
    <location>
        <begin position="329"/>
        <end position="357"/>
    </location>
</feature>
<feature type="region of interest" description="Disordered" evidence="2">
    <location>
        <begin position="822"/>
        <end position="852"/>
    </location>
</feature>
<evidence type="ECO:0000313" key="4">
    <source>
        <dbReference type="EMBL" id="ABF96902.1"/>
    </source>
</evidence>
<dbReference type="PROSITE" id="PS50158">
    <property type="entry name" value="ZF_CCHC"/>
    <property type="match status" value="1"/>
</dbReference>
<dbReference type="SMART" id="SM00343">
    <property type="entry name" value="ZnF_C2HC"/>
    <property type="match status" value="1"/>
</dbReference>
<organism evidence="4">
    <name type="scientific">Oryza sativa subsp. japonica</name>
    <name type="common">Rice</name>
    <dbReference type="NCBI Taxonomy" id="39947"/>
    <lineage>
        <taxon>Eukaryota</taxon>
        <taxon>Viridiplantae</taxon>
        <taxon>Streptophyta</taxon>
        <taxon>Embryophyta</taxon>
        <taxon>Tracheophyta</taxon>
        <taxon>Spermatophyta</taxon>
        <taxon>Magnoliopsida</taxon>
        <taxon>Liliopsida</taxon>
        <taxon>Poales</taxon>
        <taxon>Poaceae</taxon>
        <taxon>BOP clade</taxon>
        <taxon>Oryzoideae</taxon>
        <taxon>Oryzeae</taxon>
        <taxon>Oryzinae</taxon>
        <taxon>Oryza</taxon>
        <taxon>Oryza sativa</taxon>
    </lineage>
</organism>
<name>Q10IT7_ORYSJ</name>
<dbReference type="Pfam" id="PF07727">
    <property type="entry name" value="RVT_2"/>
    <property type="match status" value="1"/>
</dbReference>
<dbReference type="InterPro" id="IPR013103">
    <property type="entry name" value="RVT_2"/>
</dbReference>
<dbReference type="InterPro" id="IPR025724">
    <property type="entry name" value="GAG-pre-integrase_dom"/>
</dbReference>
<keyword evidence="1" id="KW-0479">Metal-binding</keyword>
<sequence length="1370" mass="155407">MEGIKLKFQGYRRDQLTTEESLRQKPTYRGSQLTAQASLQEKPAYGVSRLTTQARRSKAYDGRCRCLKHRHGNLDGSAAVATKYRRQTNLLHDPEVSFWMSFVLWTSPIWALDATKNMSDITKKEFAELALDGSNYLTWALDVEIKLDSIGLDHTIVLPELGTVESTKAEKAKALHFLRHHLHPDLKSEYMTEKNPLVLWQSLKDRFDQQGSIVLPQVQHDWITLHFQDYKSTAAYNSAPHRIISQLRFCGQKITDAEMIEKTLSTFHPNNIVLQQQYRNSKYPKYSDLISVLLVAERQNEVLLKNHSARPTGSMAVPEAHANVVGNSRGRKRGHGEKKGKGKGSIKFKGKSKGKPRGKGELKKVTGESSGEKQDNCYRCGGRGHWSRNCHVPKHLVELYQQSMNEKKSQHESHFTIEPEAQIEKHDDMLINVKDGGDVRMDDDWNNLLEKDDNIFGDLKPYGNPMAEEDICLVDNATTNTILRETMYFHTLTKKTRNIMTIAGSNAHIVGTGSATLVLPMGTHIFVKDALLDPDSKRTLLSFKDIRANGFHIETEIEQDAEYLLIRKIDGYQKQVVERLPSLPSGLYYTYIKPTEEYVAMKTIFRNPESFRVWYDRLGHPGLGMMRRIISNSAGHNVETNDFPNPEDFICPACAKGKLIIRPSLLKIRDESPVFLVRIQGGPCGPVVHKEPCFSKLIAQIIKLKACFPDSRVQSIRMDNAGEFRSKAFDDYCLAMAMGIKKLGIYVGYETLSIIKYLERMTGDLHMAREAELEVQRIINLQNIVNKLPDAFTDYKGVTRSHIPTVNAPERVEVTQKVTDSALTPHPRKMGRPPVEEAQPEVEKAPEEATQPEVEMVPEGHHPKDGEPSALRAYLGSGRSEHSNSVVMGNHDELEEINEEISTNCSDTGELHHRKTTIVDIHFASKIVVIMDPDPEPKSMIECQKRSDWDKWKAAIEAKMRSLYKREVFGPAVPTPPRIIPVGCKWVFLRKRNGQVVRYKARLVAQWSMQRPGIDYDETYSPVMSGITFRYLISMATNMNLDMQLMDVVTAYLYGSLDSEIYMRVPEGLKIPNPKGNRNMYSVRLQRSLYGLKQSGRMWFNRLSNYLLKRADKDPFKPKKDDEEMLGPEVPYLSAIGALMYLAYCTRPDIAFALNLLARYSATPTRRHWVGVKTILRYLRGTQDLGLWFPKNQDPSMVGYVDAGYMSDPHNAISQTGFIFLCGNTAISWRSVKQTLVATSTNHSEIIALYEATRECVWLRRMIGHIQKSCGLNIDNTPTIIYEDNAACVAQIHMGYVKSNFTKHIVPKFFYPHELQKSGEINVLQTKSCENLADLFTKSLPASSFHRCVRGIGMRRLSELQGSGGAKNSP</sequence>
<dbReference type="EMBL" id="DP000009">
    <property type="protein sequence ID" value="ABF96902.1"/>
    <property type="molecule type" value="Genomic_DNA"/>
</dbReference>
<proteinExistence type="predicted"/>
<evidence type="ECO:0000259" key="3">
    <source>
        <dbReference type="PROSITE" id="PS50158"/>
    </source>
</evidence>
<feature type="compositionally biased region" description="Basic and acidic residues" evidence="2">
    <location>
        <begin position="358"/>
        <end position="376"/>
    </location>
</feature>
<dbReference type="Pfam" id="PF13976">
    <property type="entry name" value="gag_pre-integrs"/>
    <property type="match status" value="1"/>
</dbReference>
<dbReference type="PANTHER" id="PTHR33325">
    <property type="entry name" value="ZINC FINGER, CCHC-TYPE-RELATED"/>
    <property type="match status" value="1"/>
</dbReference>
<reference evidence="4" key="1">
    <citation type="journal article" date="2005" name="Genome Res.">
        <title>Sequence, annotation, and analysis of synteny between rice chromosome 3 and diverged grass species.</title>
        <authorList>
            <consortium name="Rice Chromosome 3 Sequencing Consortium"/>
            <person name="Buell C.R."/>
            <person name="Yuan Q."/>
            <person name="Ouyang S."/>
            <person name="Liu J."/>
            <person name="Zhu W."/>
            <person name="Wang A."/>
            <person name="Maiti R."/>
            <person name="Haas B."/>
            <person name="Wortman J."/>
            <person name="Pertea M."/>
            <person name="Jones K.M."/>
            <person name="Kim M."/>
            <person name="Overton L."/>
            <person name="Tsitrin T."/>
            <person name="Fadrosh D."/>
            <person name="Bera J."/>
            <person name="Weaver B."/>
            <person name="Jin S."/>
            <person name="Johri S."/>
            <person name="Reardon M."/>
            <person name="Webb K."/>
            <person name="Hill J."/>
            <person name="Moffat K."/>
            <person name="Tallon L."/>
            <person name="Van Aken S."/>
            <person name="Lewis M."/>
            <person name="Utterback T."/>
            <person name="Feldblyum T."/>
            <person name="Zismann V."/>
            <person name="Iobst S."/>
            <person name="Hsiao J."/>
            <person name="de Vazeille A.R."/>
            <person name="Salzberg S.L."/>
            <person name="White O."/>
            <person name="Fraser C."/>
            <person name="Yu Y."/>
            <person name="Kim H."/>
            <person name="Rambo T."/>
            <person name="Currie J."/>
            <person name="Collura K."/>
            <person name="Kernodle-Thompson S."/>
            <person name="Wei F."/>
            <person name="Kudrna K."/>
            <person name="Ammiraju J.S."/>
            <person name="Luo M."/>
            <person name="Goicoechea J.L."/>
            <person name="Wing R.A."/>
            <person name="Henry D."/>
            <person name="Oates R."/>
            <person name="Palmer M."/>
            <person name="Pries G."/>
            <person name="Saski C."/>
            <person name="Simmons J."/>
            <person name="Soderlund C."/>
            <person name="Nelson W."/>
            <person name="de la Bastide M."/>
            <person name="Spiegel L."/>
            <person name="Nascimento L."/>
            <person name="Huang E."/>
            <person name="Preston R."/>
            <person name="Zutavern T."/>
            <person name="Palmer L."/>
            <person name="O'Shaughnessy A."/>
            <person name="Dike S."/>
            <person name="McCombie W.R."/>
            <person name="Minx P."/>
            <person name="Cordum H."/>
            <person name="Wilson R."/>
            <person name="Jin W."/>
            <person name="Lee H.R."/>
            <person name="Jiang J."/>
            <person name="Jackson S."/>
        </authorList>
    </citation>
    <scope>NUCLEOTIDE SEQUENCE [LARGE SCALE GENOMIC DNA]</scope>
</reference>
<accession>Q10IT7</accession>
<evidence type="ECO:0000256" key="2">
    <source>
        <dbReference type="SAM" id="MobiDB-lite"/>
    </source>
</evidence>
<dbReference type="SUPFAM" id="SSF57756">
    <property type="entry name" value="Retrovirus zinc finger-like domains"/>
    <property type="match status" value="1"/>
</dbReference>
<dbReference type="InterPro" id="IPR001878">
    <property type="entry name" value="Znf_CCHC"/>
</dbReference>